<sequence length="156" mass="17602">MKFILTLLCLLVYGNSQNPCLATDSKAYIEAGKRYIQFMINVGQAQDEESYLSEIPILFSENCQKIENGTILFKTSNGFQSQLKAARKAVGVWNISILDLLPCPIDQGCVILFSWTSDKIGPHLTMIILKFDSTMKIKEVNEVFNRFDAPLKESQL</sequence>
<name>A0A8J7PXT7_9PROT</name>
<accession>A0A8J7PXT7</accession>
<dbReference type="Proteomes" id="UP000664414">
    <property type="component" value="Unassembled WGS sequence"/>
</dbReference>
<proteinExistence type="predicted"/>
<gene>
    <name evidence="1" type="ORF">J0H12_03350</name>
</gene>
<dbReference type="AlphaFoldDB" id="A0A8J7PXT7"/>
<reference evidence="1" key="1">
    <citation type="submission" date="2021-02" db="EMBL/GenBank/DDBJ databases">
        <title>Thiocyanate and organic carbon inputs drive convergent selection for specific autotrophic Afipia and Thiobacillus strains within complex microbiomes.</title>
        <authorList>
            <person name="Huddy R.J."/>
            <person name="Sachdeva R."/>
            <person name="Kadzinga F."/>
            <person name="Kantor R.S."/>
            <person name="Harrison S.T.L."/>
            <person name="Banfield J.F."/>
        </authorList>
    </citation>
    <scope>NUCLEOTIDE SEQUENCE</scope>
    <source>
        <strain evidence="1">SCN18_10_11_15_R4_P_38_20</strain>
    </source>
</reference>
<evidence type="ECO:0000313" key="1">
    <source>
        <dbReference type="EMBL" id="MBN9412948.1"/>
    </source>
</evidence>
<protein>
    <submittedName>
        <fullName evidence="1">Uncharacterized protein</fullName>
    </submittedName>
</protein>
<comment type="caution">
    <text evidence="1">The sequence shown here is derived from an EMBL/GenBank/DDBJ whole genome shotgun (WGS) entry which is preliminary data.</text>
</comment>
<organism evidence="1 2">
    <name type="scientific">Candidatus Paracaedimonas acanthamoebae</name>
    <dbReference type="NCBI Taxonomy" id="244581"/>
    <lineage>
        <taxon>Bacteria</taxon>
        <taxon>Pseudomonadati</taxon>
        <taxon>Pseudomonadota</taxon>
        <taxon>Alphaproteobacteria</taxon>
        <taxon>Holosporales</taxon>
        <taxon>Caedimonadaceae</taxon>
        <taxon>Candidatus Paracaedimonas</taxon>
    </lineage>
</organism>
<dbReference type="EMBL" id="JAFKGL010000014">
    <property type="protein sequence ID" value="MBN9412948.1"/>
    <property type="molecule type" value="Genomic_DNA"/>
</dbReference>
<evidence type="ECO:0000313" key="2">
    <source>
        <dbReference type="Proteomes" id="UP000664414"/>
    </source>
</evidence>